<dbReference type="InterPro" id="IPR016187">
    <property type="entry name" value="CTDL_fold"/>
</dbReference>
<reference evidence="4" key="2">
    <citation type="submission" date="2022-10" db="EMBL/GenBank/DDBJ databases">
        <authorList>
            <consortium name="ENA_rothamsted_submissions"/>
            <consortium name="culmorum"/>
            <person name="King R."/>
        </authorList>
    </citation>
    <scope>NUCLEOTIDE SEQUENCE</scope>
</reference>
<evidence type="ECO:0000259" key="3">
    <source>
        <dbReference type="SMART" id="SM00034"/>
    </source>
</evidence>
<dbReference type="InterPro" id="IPR016186">
    <property type="entry name" value="C-type_lectin-like/link_sf"/>
</dbReference>
<dbReference type="PANTHER" id="PTHR22803">
    <property type="entry name" value="MANNOSE, PHOSPHOLIPASE, LECTIN RECEPTOR RELATED"/>
    <property type="match status" value="1"/>
</dbReference>
<evidence type="ECO:0000313" key="4">
    <source>
        <dbReference type="EMBL" id="CAG9783854.1"/>
    </source>
</evidence>
<keyword evidence="5" id="KW-1185">Reference proteome</keyword>
<feature type="chain" id="PRO_5040121100" description="C-type lectin domain-containing protein" evidence="2">
    <location>
        <begin position="19"/>
        <end position="317"/>
    </location>
</feature>
<sequence length="317" mass="36635">MCRMFLFVVIQLFVSLYAQRDKKFFRKDYKYIEETDSFYKIHTIHKTWQDAKAACEMEGATFFYPEDETEVNAVIDFLNKTQPFHWVYVGISDLLVKGVFETVDSIPIADVYNKWDAGEPNDLGGNEDCVNLRINGFLNDDKCDKKHPFICKKKRSMLEWNQFCYIPNMDYSYNENLGKCYKFHLKPRTWADAYVICNAEQSYLAVIDSPAEADYLKELTDKTSKDNIRGDYLRGAVLLGFHNRTGDGWKTIKGSPLEDSGYSKWGNQQPDGGVNEKCGSMFYNGRLNDINCSTKAFFICEHDVDILGSIFDERNAN</sequence>
<dbReference type="SMART" id="SM00034">
    <property type="entry name" value="CLECT"/>
    <property type="match status" value="2"/>
</dbReference>
<organism evidence="4 5">
    <name type="scientific">Diatraea saccharalis</name>
    <name type="common">sugarcane borer</name>
    <dbReference type="NCBI Taxonomy" id="40085"/>
    <lineage>
        <taxon>Eukaryota</taxon>
        <taxon>Metazoa</taxon>
        <taxon>Ecdysozoa</taxon>
        <taxon>Arthropoda</taxon>
        <taxon>Hexapoda</taxon>
        <taxon>Insecta</taxon>
        <taxon>Pterygota</taxon>
        <taxon>Neoptera</taxon>
        <taxon>Endopterygota</taxon>
        <taxon>Lepidoptera</taxon>
        <taxon>Glossata</taxon>
        <taxon>Ditrysia</taxon>
        <taxon>Pyraloidea</taxon>
        <taxon>Crambidae</taxon>
        <taxon>Crambinae</taxon>
        <taxon>Diatraea</taxon>
    </lineage>
</organism>
<protein>
    <recommendedName>
        <fullName evidence="3">C-type lectin domain-containing protein</fullName>
    </recommendedName>
</protein>
<keyword evidence="1" id="KW-1015">Disulfide bond</keyword>
<dbReference type="InterPro" id="IPR001304">
    <property type="entry name" value="C-type_lectin-like"/>
</dbReference>
<feature type="signal peptide" evidence="2">
    <location>
        <begin position="1"/>
        <end position="18"/>
    </location>
</feature>
<dbReference type="Gene3D" id="3.10.100.10">
    <property type="entry name" value="Mannose-Binding Protein A, subunit A"/>
    <property type="match status" value="2"/>
</dbReference>
<reference evidence="4" key="1">
    <citation type="submission" date="2021-12" db="EMBL/GenBank/DDBJ databases">
        <authorList>
            <person name="King R."/>
        </authorList>
    </citation>
    <scope>NUCLEOTIDE SEQUENCE</scope>
</reference>
<dbReference type="InterPro" id="IPR018378">
    <property type="entry name" value="C-type_lectin_CS"/>
</dbReference>
<feature type="domain" description="C-type lectin" evidence="3">
    <location>
        <begin position="169"/>
        <end position="301"/>
    </location>
</feature>
<dbReference type="AlphaFoldDB" id="A0A9N9QUZ6"/>
<dbReference type="Pfam" id="PF00059">
    <property type="entry name" value="Lectin_C"/>
    <property type="match status" value="2"/>
</dbReference>
<evidence type="ECO:0000256" key="1">
    <source>
        <dbReference type="ARBA" id="ARBA00023157"/>
    </source>
</evidence>
<keyword evidence="2" id="KW-0732">Signal</keyword>
<proteinExistence type="predicted"/>
<name>A0A9N9QUZ6_9NEOP</name>
<evidence type="ECO:0000256" key="2">
    <source>
        <dbReference type="SAM" id="SignalP"/>
    </source>
</evidence>
<accession>A0A9N9QUZ6</accession>
<evidence type="ECO:0000313" key="5">
    <source>
        <dbReference type="Proteomes" id="UP001153714"/>
    </source>
</evidence>
<dbReference type="SUPFAM" id="SSF56436">
    <property type="entry name" value="C-type lectin-like"/>
    <property type="match status" value="2"/>
</dbReference>
<dbReference type="InterPro" id="IPR050111">
    <property type="entry name" value="C-type_lectin/snaclec_domain"/>
</dbReference>
<feature type="domain" description="C-type lectin" evidence="3">
    <location>
        <begin position="25"/>
        <end position="152"/>
    </location>
</feature>
<dbReference type="Proteomes" id="UP001153714">
    <property type="component" value="Chromosome 11"/>
</dbReference>
<dbReference type="OrthoDB" id="538816at2759"/>
<dbReference type="EMBL" id="OU893342">
    <property type="protein sequence ID" value="CAG9783854.1"/>
    <property type="molecule type" value="Genomic_DNA"/>
</dbReference>
<gene>
    <name evidence="4" type="ORF">DIATSA_LOCUS1993</name>
</gene>
<dbReference type="CDD" id="cd00037">
    <property type="entry name" value="CLECT"/>
    <property type="match status" value="2"/>
</dbReference>
<dbReference type="PROSITE" id="PS00615">
    <property type="entry name" value="C_TYPE_LECTIN_1"/>
    <property type="match status" value="2"/>
</dbReference>